<dbReference type="PROSITE" id="PS50966">
    <property type="entry name" value="ZF_SWIM"/>
    <property type="match status" value="1"/>
</dbReference>
<feature type="compositionally biased region" description="Acidic residues" evidence="4">
    <location>
        <begin position="578"/>
        <end position="592"/>
    </location>
</feature>
<feature type="domain" description="RING-type" evidence="5">
    <location>
        <begin position="683"/>
        <end position="731"/>
    </location>
</feature>
<dbReference type="InterPro" id="IPR013083">
    <property type="entry name" value="Znf_RING/FYVE/PHD"/>
</dbReference>
<name>A0ABQ7G8U0_DUNSA</name>
<dbReference type="EMBL" id="MU069983">
    <property type="protein sequence ID" value="KAF5831031.1"/>
    <property type="molecule type" value="Genomic_DNA"/>
</dbReference>
<accession>A0ABQ7G8U0</accession>
<dbReference type="InterPro" id="IPR001841">
    <property type="entry name" value="Znf_RING"/>
</dbReference>
<dbReference type="InterPro" id="IPR051876">
    <property type="entry name" value="ODA-DC/CCD"/>
</dbReference>
<keyword evidence="2" id="KW-0479">Metal-binding</keyword>
<organism evidence="7 8">
    <name type="scientific">Dunaliella salina</name>
    <name type="common">Green alga</name>
    <name type="synonym">Protococcus salinus</name>
    <dbReference type="NCBI Taxonomy" id="3046"/>
    <lineage>
        <taxon>Eukaryota</taxon>
        <taxon>Viridiplantae</taxon>
        <taxon>Chlorophyta</taxon>
        <taxon>core chlorophytes</taxon>
        <taxon>Chlorophyceae</taxon>
        <taxon>CS clade</taxon>
        <taxon>Chlamydomonadales</taxon>
        <taxon>Dunaliellaceae</taxon>
        <taxon>Dunaliella</taxon>
    </lineage>
</organism>
<feature type="region of interest" description="Disordered" evidence="4">
    <location>
        <begin position="1"/>
        <end position="23"/>
    </location>
</feature>
<evidence type="ECO:0000259" key="6">
    <source>
        <dbReference type="PROSITE" id="PS50966"/>
    </source>
</evidence>
<feature type="compositionally biased region" description="Basic and acidic residues" evidence="4">
    <location>
        <begin position="177"/>
        <end position="188"/>
    </location>
</feature>
<dbReference type="Gene3D" id="3.30.40.10">
    <property type="entry name" value="Zinc/RING finger domain, C3HC4 (zinc finger)"/>
    <property type="match status" value="1"/>
</dbReference>
<feature type="coiled-coil region" evidence="3">
    <location>
        <begin position="268"/>
        <end position="334"/>
    </location>
</feature>
<keyword evidence="1 3" id="KW-0175">Coiled coil</keyword>
<dbReference type="SUPFAM" id="SSF57850">
    <property type="entry name" value="RING/U-box"/>
    <property type="match status" value="1"/>
</dbReference>
<feature type="region of interest" description="Disordered" evidence="4">
    <location>
        <begin position="741"/>
        <end position="767"/>
    </location>
</feature>
<comment type="caution">
    <text evidence="7">The sequence shown here is derived from an EMBL/GenBank/DDBJ whole genome shotgun (WGS) entry which is preliminary data.</text>
</comment>
<dbReference type="PANTHER" id="PTHR21694:SF18">
    <property type="entry name" value="COILED-COIL DOMAIN-CONTAINING PROTEIN 63"/>
    <property type="match status" value="1"/>
</dbReference>
<dbReference type="PROSITE" id="PS50089">
    <property type="entry name" value="ZF_RING_2"/>
    <property type="match status" value="1"/>
</dbReference>
<evidence type="ECO:0000259" key="5">
    <source>
        <dbReference type="PROSITE" id="PS50089"/>
    </source>
</evidence>
<evidence type="ECO:0000256" key="1">
    <source>
        <dbReference type="ARBA" id="ARBA00023054"/>
    </source>
</evidence>
<sequence>MPAEGRAQTAGSTARTGGLGVDTLGHKSVLDKQRSAIEKLRSQNEQLKHELLLENKFSLRPGDAFSQSLINSLQDEGDNLARKLREQINNLRRERIMFESIHSNLERELAKVKKDMAETIQQANQIFEAKEKAIAEMGQLMAQAEKEQAGFEDEWRQLTQIIEDDKRERDRLRAKELEERERETDELLKSGVGKGGTSKRASTATRRGTLGSPAANKALAQNVAAEKVQMYGQAFEKIQQATGIEEIDQLVNSFISAEGQNYTLFNYVNEVNNEIEKLEDQTQVIKVEIERYKDSGQELDRSKGSAMRDVEDRLAAAESQADLYEKRFEAASETVAMLKSSIWELFNKIGCNTQAVRELLGEEGQVSEGNVLAHLGIIEQRTNEILQAYLVHRSKDKSKAAAHWPSHSVIAQALLAQPLTSASPRIIIDPPNRASPEPHPDATNMPYKTTDPKKQLPPLRRVAHRMLLLDTKQIAPVGAPDGACQEFTVLGATGNVHMCRVGRYHSCSCEDNESNRHKFPCKHILFCYVRFLIPMSDEEEKGLYDLRSQAILDSDSATGDGTQGDSMPCNSDGGGDGSEGDEAEEEKEDEEENGPKKPSGSGMDRLTQKFFPIWQRVLTISEANAVLRGLSDGRGVIDQSALANARLRRRYAQLKGTPLEFCPPEGPATGVGEVKQRPVEGDCPICAFEMSSAEEVVWCAVCGHNCHKVCMEAWAAAKRGRHGQAQCIFCRSLWQPGCDAEPSPDQANTAGHNNTSIGPHNLDPHREQPSIHELYPNVPRYVLDHIVQHRNPA</sequence>
<feature type="region of interest" description="Disordered" evidence="4">
    <location>
        <begin position="425"/>
        <end position="455"/>
    </location>
</feature>
<keyword evidence="8" id="KW-1185">Reference proteome</keyword>
<dbReference type="PANTHER" id="PTHR21694">
    <property type="entry name" value="COILED-COIL DOMAIN-CONTAINING PROTEIN 63"/>
    <property type="match status" value="1"/>
</dbReference>
<keyword evidence="2" id="KW-0862">Zinc</keyword>
<feature type="compositionally biased region" description="Polar residues" evidence="4">
    <location>
        <begin position="745"/>
        <end position="758"/>
    </location>
</feature>
<evidence type="ECO:0000256" key="4">
    <source>
        <dbReference type="SAM" id="MobiDB-lite"/>
    </source>
</evidence>
<dbReference type="InterPro" id="IPR049258">
    <property type="entry name" value="ODAD1_CC"/>
</dbReference>
<dbReference type="Proteomes" id="UP000815325">
    <property type="component" value="Unassembled WGS sequence"/>
</dbReference>
<protein>
    <submittedName>
        <fullName evidence="7">Uncharacterized protein</fullName>
    </submittedName>
</protein>
<reference evidence="7" key="1">
    <citation type="submission" date="2017-08" db="EMBL/GenBank/DDBJ databases">
        <authorList>
            <person name="Polle J.E."/>
            <person name="Barry K."/>
            <person name="Cushman J."/>
            <person name="Schmutz J."/>
            <person name="Tran D."/>
            <person name="Hathwaick L.T."/>
            <person name="Yim W.C."/>
            <person name="Jenkins J."/>
            <person name="Mckie-Krisberg Z.M."/>
            <person name="Prochnik S."/>
            <person name="Lindquist E."/>
            <person name="Dockter R.B."/>
            <person name="Adam C."/>
            <person name="Molina H."/>
            <person name="Bunkerborg J."/>
            <person name="Jin E."/>
            <person name="Buchheim M."/>
            <person name="Magnuson J."/>
        </authorList>
    </citation>
    <scope>NUCLEOTIDE SEQUENCE</scope>
    <source>
        <strain evidence="7">CCAP 19/18</strain>
    </source>
</reference>
<evidence type="ECO:0000313" key="8">
    <source>
        <dbReference type="Proteomes" id="UP000815325"/>
    </source>
</evidence>
<evidence type="ECO:0000256" key="3">
    <source>
        <dbReference type="SAM" id="Coils"/>
    </source>
</evidence>
<gene>
    <name evidence="7" type="ORF">DUNSADRAFT_13682</name>
</gene>
<evidence type="ECO:0000313" key="7">
    <source>
        <dbReference type="EMBL" id="KAF5831031.1"/>
    </source>
</evidence>
<keyword evidence="2" id="KW-0863">Zinc-finger</keyword>
<feature type="region of interest" description="Disordered" evidence="4">
    <location>
        <begin position="177"/>
        <end position="211"/>
    </location>
</feature>
<feature type="domain" description="SWIM-type" evidence="6">
    <location>
        <begin position="487"/>
        <end position="532"/>
    </location>
</feature>
<feature type="region of interest" description="Disordered" evidence="4">
    <location>
        <begin position="554"/>
        <end position="604"/>
    </location>
</feature>
<feature type="compositionally biased region" description="Polar residues" evidence="4">
    <location>
        <begin position="555"/>
        <end position="569"/>
    </location>
</feature>
<evidence type="ECO:0000256" key="2">
    <source>
        <dbReference type="PROSITE-ProRule" id="PRU00175"/>
    </source>
</evidence>
<dbReference type="InterPro" id="IPR007527">
    <property type="entry name" value="Znf_SWIM"/>
</dbReference>
<dbReference type="Pfam" id="PF21773">
    <property type="entry name" value="ODAD1_CC"/>
    <property type="match status" value="1"/>
</dbReference>
<proteinExistence type="predicted"/>